<evidence type="ECO:0000313" key="3">
    <source>
        <dbReference type="Proteomes" id="UP000244005"/>
    </source>
</evidence>
<evidence type="ECO:0000313" key="2">
    <source>
        <dbReference type="EMBL" id="PTQ49101.1"/>
    </source>
</evidence>
<organism evidence="2 3">
    <name type="scientific">Marchantia polymorpha</name>
    <name type="common">Common liverwort</name>
    <name type="synonym">Marchantia aquatica</name>
    <dbReference type="NCBI Taxonomy" id="3197"/>
    <lineage>
        <taxon>Eukaryota</taxon>
        <taxon>Viridiplantae</taxon>
        <taxon>Streptophyta</taxon>
        <taxon>Embryophyta</taxon>
        <taxon>Marchantiophyta</taxon>
        <taxon>Marchantiopsida</taxon>
        <taxon>Marchantiidae</taxon>
        <taxon>Marchantiales</taxon>
        <taxon>Marchantiaceae</taxon>
        <taxon>Marchantia</taxon>
    </lineage>
</organism>
<evidence type="ECO:0000256" key="1">
    <source>
        <dbReference type="SAM" id="MobiDB-lite"/>
    </source>
</evidence>
<name>A0A2R6XSL9_MARPO</name>
<protein>
    <submittedName>
        <fullName evidence="2">Uncharacterized protein</fullName>
    </submittedName>
</protein>
<dbReference type="EMBL" id="KZ772675">
    <property type="protein sequence ID" value="PTQ49101.1"/>
    <property type="molecule type" value="Genomic_DNA"/>
</dbReference>
<dbReference type="AlphaFoldDB" id="A0A2R6XSL9"/>
<keyword evidence="3" id="KW-1185">Reference proteome</keyword>
<reference evidence="3" key="1">
    <citation type="journal article" date="2017" name="Cell">
        <title>Insights into land plant evolution garnered from the Marchantia polymorpha genome.</title>
        <authorList>
            <person name="Bowman J.L."/>
            <person name="Kohchi T."/>
            <person name="Yamato K.T."/>
            <person name="Jenkins J."/>
            <person name="Shu S."/>
            <person name="Ishizaki K."/>
            <person name="Yamaoka S."/>
            <person name="Nishihama R."/>
            <person name="Nakamura Y."/>
            <person name="Berger F."/>
            <person name="Adam C."/>
            <person name="Aki S.S."/>
            <person name="Althoff F."/>
            <person name="Araki T."/>
            <person name="Arteaga-Vazquez M.A."/>
            <person name="Balasubrmanian S."/>
            <person name="Barry K."/>
            <person name="Bauer D."/>
            <person name="Boehm C.R."/>
            <person name="Briginshaw L."/>
            <person name="Caballero-Perez J."/>
            <person name="Catarino B."/>
            <person name="Chen F."/>
            <person name="Chiyoda S."/>
            <person name="Chovatia M."/>
            <person name="Davies K.M."/>
            <person name="Delmans M."/>
            <person name="Demura T."/>
            <person name="Dierschke T."/>
            <person name="Dolan L."/>
            <person name="Dorantes-Acosta A.E."/>
            <person name="Eklund D.M."/>
            <person name="Florent S.N."/>
            <person name="Flores-Sandoval E."/>
            <person name="Fujiyama A."/>
            <person name="Fukuzawa H."/>
            <person name="Galik B."/>
            <person name="Grimanelli D."/>
            <person name="Grimwood J."/>
            <person name="Grossniklaus U."/>
            <person name="Hamada T."/>
            <person name="Haseloff J."/>
            <person name="Hetherington A.J."/>
            <person name="Higo A."/>
            <person name="Hirakawa Y."/>
            <person name="Hundley H.N."/>
            <person name="Ikeda Y."/>
            <person name="Inoue K."/>
            <person name="Inoue S.I."/>
            <person name="Ishida S."/>
            <person name="Jia Q."/>
            <person name="Kakita M."/>
            <person name="Kanazawa T."/>
            <person name="Kawai Y."/>
            <person name="Kawashima T."/>
            <person name="Kennedy M."/>
            <person name="Kinose K."/>
            <person name="Kinoshita T."/>
            <person name="Kohara Y."/>
            <person name="Koide E."/>
            <person name="Komatsu K."/>
            <person name="Kopischke S."/>
            <person name="Kubo M."/>
            <person name="Kyozuka J."/>
            <person name="Lagercrantz U."/>
            <person name="Lin S.S."/>
            <person name="Lindquist E."/>
            <person name="Lipzen A.M."/>
            <person name="Lu C.W."/>
            <person name="De Luna E."/>
            <person name="Martienssen R.A."/>
            <person name="Minamino N."/>
            <person name="Mizutani M."/>
            <person name="Mizutani M."/>
            <person name="Mochizuki N."/>
            <person name="Monte I."/>
            <person name="Mosher R."/>
            <person name="Nagasaki H."/>
            <person name="Nakagami H."/>
            <person name="Naramoto S."/>
            <person name="Nishitani K."/>
            <person name="Ohtani M."/>
            <person name="Okamoto T."/>
            <person name="Okumura M."/>
            <person name="Phillips J."/>
            <person name="Pollak B."/>
            <person name="Reinders A."/>
            <person name="Rovekamp M."/>
            <person name="Sano R."/>
            <person name="Sawa S."/>
            <person name="Schmid M.W."/>
            <person name="Shirakawa M."/>
            <person name="Solano R."/>
            <person name="Spunde A."/>
            <person name="Suetsugu N."/>
            <person name="Sugano S."/>
            <person name="Sugiyama A."/>
            <person name="Sun R."/>
            <person name="Suzuki Y."/>
            <person name="Takenaka M."/>
            <person name="Takezawa D."/>
            <person name="Tomogane H."/>
            <person name="Tsuzuki M."/>
            <person name="Ueda T."/>
            <person name="Umeda M."/>
            <person name="Ward J.M."/>
            <person name="Watanabe Y."/>
            <person name="Yazaki K."/>
            <person name="Yokoyama R."/>
            <person name="Yoshitake Y."/>
            <person name="Yotsui I."/>
            <person name="Zachgo S."/>
            <person name="Schmutz J."/>
        </authorList>
    </citation>
    <scope>NUCLEOTIDE SEQUENCE [LARGE SCALE GENOMIC DNA]</scope>
    <source>
        <strain evidence="3">Tak-1</strain>
    </source>
</reference>
<proteinExistence type="predicted"/>
<gene>
    <name evidence="2" type="ORF">MARPO_0003s0012</name>
</gene>
<accession>A0A2R6XSL9</accession>
<sequence length="99" mass="10892">MAVSCQDSQPAINTAEESDARLARRLHCTLSTAAGRPLHSPSPSLPSFLPSFTFWRDPVPIPGAREELALSRSRTWKASKVGMASPQRESPENEEDFIN</sequence>
<dbReference type="Proteomes" id="UP000244005">
    <property type="component" value="Unassembled WGS sequence"/>
</dbReference>
<dbReference type="Gramene" id="Mp7g09930.1">
    <property type="protein sequence ID" value="Mp7g09930.1.cds1"/>
    <property type="gene ID" value="Mp7g09930"/>
</dbReference>
<feature type="region of interest" description="Disordered" evidence="1">
    <location>
        <begin position="75"/>
        <end position="99"/>
    </location>
</feature>